<dbReference type="Gene3D" id="3.40.50.1820">
    <property type="entry name" value="alpha/beta hydrolase"/>
    <property type="match status" value="1"/>
</dbReference>
<dbReference type="Pfam" id="PF02230">
    <property type="entry name" value="Abhydrolase_2"/>
    <property type="match status" value="1"/>
</dbReference>
<sequence>MADEQPEVSFPATHVHEPTAEHTHTAIMLHGRGSNGPEFSEELFSMKLSGPSGNLASHFPGWRWVFPSSGMSWSTAFQEEQCAWFDVYSLTDITARQELQMDGLDESIRRILRILDEETERLGGDSTRIVLGGLSQGSATALWTLLYYGRPSTLIGGFVGTSGWLPFPTDIEEFLGGASGTAESGSRSASEISEARAFVEDMMGSTKRSLLKYDAHPLRSIPVFLGHGTDDAYVDVSLGRQARDVLTKLGFTVQWREYVGAELEGHWLKEPEEMDDIAAFLEDFEEQGRSGHNR</sequence>
<dbReference type="PANTHER" id="PTHR10655:SF63">
    <property type="entry name" value="PHOSPHOLIPASE_CARBOXYLESTERASE_THIOESTERASE DOMAIN-CONTAINING PROTEIN"/>
    <property type="match status" value="1"/>
</dbReference>
<keyword evidence="4" id="KW-1185">Reference proteome</keyword>
<name>A0ABQ9NUG5_9PEZI</name>
<organism evidence="3 4">
    <name type="scientific">Coniosporium apollinis</name>
    <dbReference type="NCBI Taxonomy" id="61459"/>
    <lineage>
        <taxon>Eukaryota</taxon>
        <taxon>Fungi</taxon>
        <taxon>Dikarya</taxon>
        <taxon>Ascomycota</taxon>
        <taxon>Pezizomycotina</taxon>
        <taxon>Dothideomycetes</taxon>
        <taxon>Dothideomycetes incertae sedis</taxon>
        <taxon>Coniosporium</taxon>
    </lineage>
</organism>
<proteinExistence type="inferred from homology"/>
<evidence type="ECO:0000313" key="4">
    <source>
        <dbReference type="Proteomes" id="UP001172684"/>
    </source>
</evidence>
<dbReference type="EMBL" id="JAPDRL010000037">
    <property type="protein sequence ID" value="KAJ9664434.1"/>
    <property type="molecule type" value="Genomic_DNA"/>
</dbReference>
<evidence type="ECO:0000259" key="2">
    <source>
        <dbReference type="Pfam" id="PF02230"/>
    </source>
</evidence>
<comment type="similarity">
    <text evidence="1">Belongs to the AB hydrolase superfamily. AB hydrolase 2 family.</text>
</comment>
<dbReference type="SUPFAM" id="SSF53474">
    <property type="entry name" value="alpha/beta-Hydrolases"/>
    <property type="match status" value="1"/>
</dbReference>
<evidence type="ECO:0000256" key="1">
    <source>
        <dbReference type="ARBA" id="ARBA00006499"/>
    </source>
</evidence>
<gene>
    <name evidence="3" type="ORF">H2201_005182</name>
</gene>
<dbReference type="InterPro" id="IPR050565">
    <property type="entry name" value="LYPA1-2/EST-like"/>
</dbReference>
<feature type="domain" description="Phospholipase/carboxylesterase/thioesterase" evidence="2">
    <location>
        <begin position="14"/>
        <end position="173"/>
    </location>
</feature>
<dbReference type="PANTHER" id="PTHR10655">
    <property type="entry name" value="LYSOPHOSPHOLIPASE-RELATED"/>
    <property type="match status" value="1"/>
</dbReference>
<evidence type="ECO:0000313" key="3">
    <source>
        <dbReference type="EMBL" id="KAJ9664434.1"/>
    </source>
</evidence>
<dbReference type="InterPro" id="IPR029058">
    <property type="entry name" value="AB_hydrolase_fold"/>
</dbReference>
<comment type="caution">
    <text evidence="3">The sequence shown here is derived from an EMBL/GenBank/DDBJ whole genome shotgun (WGS) entry which is preliminary data.</text>
</comment>
<reference evidence="3" key="1">
    <citation type="submission" date="2022-10" db="EMBL/GenBank/DDBJ databases">
        <title>Culturing micro-colonial fungi from biological soil crusts in the Mojave desert and describing Neophaeococcomyces mojavensis, and introducing the new genera and species Taxawa tesnikishii.</title>
        <authorList>
            <person name="Kurbessoian T."/>
            <person name="Stajich J.E."/>
        </authorList>
    </citation>
    <scope>NUCLEOTIDE SEQUENCE</scope>
    <source>
        <strain evidence="3">TK_1</strain>
    </source>
</reference>
<dbReference type="Proteomes" id="UP001172684">
    <property type="component" value="Unassembled WGS sequence"/>
</dbReference>
<accession>A0ABQ9NUG5</accession>
<dbReference type="InterPro" id="IPR003140">
    <property type="entry name" value="PLipase/COase/thioEstase"/>
</dbReference>
<protein>
    <recommendedName>
        <fullName evidence="2">Phospholipase/carboxylesterase/thioesterase domain-containing protein</fullName>
    </recommendedName>
</protein>